<dbReference type="EMBL" id="DS469780">
    <property type="protein sequence ID" value="EDO33284.1"/>
    <property type="molecule type" value="Genomic_DNA"/>
</dbReference>
<gene>
    <name evidence="1" type="ORF">NEMVEDRAFT_v1g247165</name>
</gene>
<dbReference type="HOGENOM" id="CLU_1139173_0_0_1"/>
<sequence length="244" mass="28033">MPFHSEKQAQPSLIDREQSLVTTRKQHDWLPKFSQVKASERLRFSDFSDTFCGGIQYWNKRKEISLGKQSNKDTNMKLKGVPTVTQDPKCIKCGGFTNDRSKIMYHLRDMPGEEKCAFGREYCDVIGPCADCTLLQARHAITCRQSMEFPDLQVTPGSLVAPELAKSMLVFSETNIHGYHGRSFQETMTEYVEPGHSILQLPTLSPGTLRYMRRETGSRKQRRQALPTREKTIKKYIEVRLPKI</sequence>
<dbReference type="InParanoid" id="A7SSM7"/>
<dbReference type="AlphaFoldDB" id="A7SSM7"/>
<dbReference type="OMA" id="DVIGPCA"/>
<organism evidence="1 2">
    <name type="scientific">Nematostella vectensis</name>
    <name type="common">Starlet sea anemone</name>
    <dbReference type="NCBI Taxonomy" id="45351"/>
    <lineage>
        <taxon>Eukaryota</taxon>
        <taxon>Metazoa</taxon>
        <taxon>Cnidaria</taxon>
        <taxon>Anthozoa</taxon>
        <taxon>Hexacorallia</taxon>
        <taxon>Actiniaria</taxon>
        <taxon>Edwardsiidae</taxon>
        <taxon>Nematostella</taxon>
    </lineage>
</organism>
<protein>
    <submittedName>
        <fullName evidence="1">Uncharacterized protein</fullName>
    </submittedName>
</protein>
<evidence type="ECO:0000313" key="2">
    <source>
        <dbReference type="Proteomes" id="UP000001593"/>
    </source>
</evidence>
<dbReference type="Proteomes" id="UP000001593">
    <property type="component" value="Unassembled WGS sequence"/>
</dbReference>
<evidence type="ECO:0000313" key="1">
    <source>
        <dbReference type="EMBL" id="EDO33284.1"/>
    </source>
</evidence>
<accession>A7SSM7</accession>
<reference evidence="1 2" key="1">
    <citation type="journal article" date="2007" name="Science">
        <title>Sea anemone genome reveals ancestral eumetazoan gene repertoire and genomic organization.</title>
        <authorList>
            <person name="Putnam N.H."/>
            <person name="Srivastava M."/>
            <person name="Hellsten U."/>
            <person name="Dirks B."/>
            <person name="Chapman J."/>
            <person name="Salamov A."/>
            <person name="Terry A."/>
            <person name="Shapiro H."/>
            <person name="Lindquist E."/>
            <person name="Kapitonov V.V."/>
            <person name="Jurka J."/>
            <person name="Genikhovich G."/>
            <person name="Grigoriev I.V."/>
            <person name="Lucas S.M."/>
            <person name="Steele R.E."/>
            <person name="Finnerty J.R."/>
            <person name="Technau U."/>
            <person name="Martindale M.Q."/>
            <person name="Rokhsar D.S."/>
        </authorList>
    </citation>
    <scope>NUCLEOTIDE SEQUENCE [LARGE SCALE GENOMIC DNA]</scope>
    <source>
        <strain evidence="2">CH2 X CH6</strain>
    </source>
</reference>
<proteinExistence type="predicted"/>
<name>A7SSM7_NEMVE</name>
<keyword evidence="2" id="KW-1185">Reference proteome</keyword>